<dbReference type="InterPro" id="IPR027417">
    <property type="entry name" value="P-loop_NTPase"/>
</dbReference>
<dbReference type="PANTHER" id="PTHR43134">
    <property type="entry name" value="SIGNAL RECOGNITION PARTICLE RECEPTOR SUBUNIT ALPHA"/>
    <property type="match status" value="1"/>
</dbReference>
<evidence type="ECO:0000256" key="2">
    <source>
        <dbReference type="ARBA" id="ARBA00022490"/>
    </source>
</evidence>
<dbReference type="PROSITE" id="PS00300">
    <property type="entry name" value="SRP54"/>
    <property type="match status" value="1"/>
</dbReference>
<dbReference type="EMBL" id="JBHUCO010000018">
    <property type="protein sequence ID" value="MFD1519447.1"/>
    <property type="molecule type" value="Genomic_DNA"/>
</dbReference>
<organism evidence="13 14">
    <name type="scientific">Pseudonocardia yunnanensis</name>
    <dbReference type="NCBI Taxonomy" id="58107"/>
    <lineage>
        <taxon>Bacteria</taxon>
        <taxon>Bacillati</taxon>
        <taxon>Actinomycetota</taxon>
        <taxon>Actinomycetes</taxon>
        <taxon>Pseudonocardiales</taxon>
        <taxon>Pseudonocardiaceae</taxon>
        <taxon>Pseudonocardia</taxon>
    </lineage>
</organism>
<comment type="function">
    <text evidence="9">Involved in targeting and insertion of nascent membrane proteins into the cytoplasmic membrane. Acts as a receptor for the complex formed by the signal recognition particle (SRP) and the ribosome-nascent chain (RNC).</text>
</comment>
<dbReference type="PANTHER" id="PTHR43134:SF1">
    <property type="entry name" value="SIGNAL RECOGNITION PARTICLE RECEPTOR SUBUNIT ALPHA"/>
    <property type="match status" value="1"/>
</dbReference>
<gene>
    <name evidence="9 13" type="primary">ftsY</name>
    <name evidence="13" type="ORF">ACFSJD_18290</name>
</gene>
<evidence type="ECO:0000256" key="10">
    <source>
        <dbReference type="SAM" id="MobiDB-lite"/>
    </source>
</evidence>
<comment type="catalytic activity">
    <reaction evidence="8 9">
        <text>GTP + H2O = GDP + phosphate + H(+)</text>
        <dbReference type="Rhea" id="RHEA:19669"/>
        <dbReference type="ChEBI" id="CHEBI:15377"/>
        <dbReference type="ChEBI" id="CHEBI:15378"/>
        <dbReference type="ChEBI" id="CHEBI:37565"/>
        <dbReference type="ChEBI" id="CHEBI:43474"/>
        <dbReference type="ChEBI" id="CHEBI:58189"/>
        <dbReference type="EC" id="3.6.5.4"/>
    </reaction>
</comment>
<keyword evidence="7 9" id="KW-0675">Receptor</keyword>
<comment type="similarity">
    <text evidence="9">Belongs to the GTP-binding SRP family. FtsY subfamily.</text>
</comment>
<dbReference type="SMART" id="SM00382">
    <property type="entry name" value="AAA"/>
    <property type="match status" value="1"/>
</dbReference>
<dbReference type="SMART" id="SM00963">
    <property type="entry name" value="SRP54_N"/>
    <property type="match status" value="1"/>
</dbReference>
<evidence type="ECO:0000256" key="9">
    <source>
        <dbReference type="HAMAP-Rule" id="MF_00920"/>
    </source>
</evidence>
<keyword evidence="11" id="KW-1133">Transmembrane helix</keyword>
<feature type="compositionally biased region" description="Pro residues" evidence="10">
    <location>
        <begin position="163"/>
        <end position="186"/>
    </location>
</feature>
<feature type="compositionally biased region" description="Low complexity" evidence="10">
    <location>
        <begin position="187"/>
        <end position="201"/>
    </location>
</feature>
<keyword evidence="11" id="KW-0812">Transmembrane</keyword>
<dbReference type="InterPro" id="IPR003593">
    <property type="entry name" value="AAA+_ATPase"/>
</dbReference>
<feature type="region of interest" description="Disordered" evidence="10">
    <location>
        <begin position="38"/>
        <end position="266"/>
    </location>
</feature>
<comment type="caution">
    <text evidence="13">The sequence shown here is derived from an EMBL/GenBank/DDBJ whole genome shotgun (WGS) entry which is preliminary data.</text>
</comment>
<evidence type="ECO:0000256" key="4">
    <source>
        <dbReference type="ARBA" id="ARBA00022801"/>
    </source>
</evidence>
<evidence type="ECO:0000259" key="12">
    <source>
        <dbReference type="PROSITE" id="PS00300"/>
    </source>
</evidence>
<dbReference type="InterPro" id="IPR013822">
    <property type="entry name" value="Signal_recog_particl_SRP54_hlx"/>
</dbReference>
<keyword evidence="5 9" id="KW-0342">GTP-binding</keyword>
<dbReference type="Gene3D" id="3.40.50.300">
    <property type="entry name" value="P-loop containing nucleotide triphosphate hydrolases"/>
    <property type="match status" value="1"/>
</dbReference>
<keyword evidence="1 9" id="KW-1003">Cell membrane</keyword>
<dbReference type="Pfam" id="PF02881">
    <property type="entry name" value="SRP54_N"/>
    <property type="match status" value="1"/>
</dbReference>
<keyword evidence="14" id="KW-1185">Reference proteome</keyword>
<dbReference type="NCBIfam" id="TIGR00064">
    <property type="entry name" value="ftsY"/>
    <property type="match status" value="1"/>
</dbReference>
<sequence>MSTETLWIIVAVAVVVLLVAVALGLVLRQRRRISLREPGEVEGGTSPGTAPPRRGTYRAESGFNFTAGTDTVARPPIPATPPEIERTPTDTAPPAERAPRADSAPPAESAPAREATPPVNAAPVAPPAESAPARESAPPVDAAPVAPPAEATPARESTSPVGAAPPAPPAERAPAPESAPPAPPAESAPARESAPPVNAAPIAPPAESAPPVDATPPAPPAERAPARESAPPVETAPAEPAAPTTPPTTNGAAPTAPAAPTDIAPVEGRLERLRGRLARSRSGFGQGLLGLLGAGELDEESWEDVEAMLLQADLGPEMTSELVDTLRTELARRAVRTSDQARQLLREVLTEALRTDLDRSLRALPHDGRPAVLLVVGVNGTGKTTTTGKLARVLVSGGRHVVLGAADTFRAAAAEQLGTWGERAGATVVRGPEGADPASVAFDAVKQGSDEGADAVLLDTAGRLHTKTGLMDELGKVKRVVSRQAAVDEVLLVLDATTGQNGLTQARVFGEVVDVTGIVLTKLDGTAKGGIVFRVQRELGVPVKLVGLGEGPDDLAPFEPAAFVDALLA</sequence>
<proteinExistence type="inferred from homology"/>
<evidence type="ECO:0000256" key="11">
    <source>
        <dbReference type="SAM" id="Phobius"/>
    </source>
</evidence>
<dbReference type="Proteomes" id="UP001597114">
    <property type="component" value="Unassembled WGS sequence"/>
</dbReference>
<keyword evidence="3 9" id="KW-0547">Nucleotide-binding</keyword>
<feature type="compositionally biased region" description="Pro residues" evidence="10">
    <location>
        <begin position="202"/>
        <end position="222"/>
    </location>
</feature>
<dbReference type="InterPro" id="IPR036225">
    <property type="entry name" value="SRP/SRP_N"/>
</dbReference>
<name>A0ABW4EWL9_9PSEU</name>
<feature type="binding site" evidence="9">
    <location>
        <begin position="521"/>
        <end position="524"/>
    </location>
    <ligand>
        <name>GTP</name>
        <dbReference type="ChEBI" id="CHEBI:37565"/>
    </ligand>
</feature>
<evidence type="ECO:0000256" key="5">
    <source>
        <dbReference type="ARBA" id="ARBA00023134"/>
    </source>
</evidence>
<protein>
    <recommendedName>
        <fullName evidence="9">Signal recognition particle receptor FtsY</fullName>
        <shortName evidence="9">SRP receptor</shortName>
        <ecNumber evidence="9">3.6.5.4</ecNumber>
    </recommendedName>
</protein>
<feature type="transmembrane region" description="Helical" evidence="11">
    <location>
        <begin position="6"/>
        <end position="27"/>
    </location>
</feature>
<accession>A0ABW4EWL9</accession>
<feature type="compositionally biased region" description="Low complexity" evidence="10">
    <location>
        <begin position="223"/>
        <end position="266"/>
    </location>
</feature>
<evidence type="ECO:0000313" key="13">
    <source>
        <dbReference type="EMBL" id="MFD1519447.1"/>
    </source>
</evidence>
<dbReference type="SMART" id="SM00962">
    <property type="entry name" value="SRP54"/>
    <property type="match status" value="1"/>
</dbReference>
<keyword evidence="6 9" id="KW-0472">Membrane</keyword>
<evidence type="ECO:0000256" key="7">
    <source>
        <dbReference type="ARBA" id="ARBA00023170"/>
    </source>
</evidence>
<reference evidence="14" key="1">
    <citation type="journal article" date="2019" name="Int. J. Syst. Evol. Microbiol.">
        <title>The Global Catalogue of Microorganisms (GCM) 10K type strain sequencing project: providing services to taxonomists for standard genome sequencing and annotation.</title>
        <authorList>
            <consortium name="The Broad Institute Genomics Platform"/>
            <consortium name="The Broad Institute Genome Sequencing Center for Infectious Disease"/>
            <person name="Wu L."/>
            <person name="Ma J."/>
        </authorList>
    </citation>
    <scope>NUCLEOTIDE SEQUENCE [LARGE SCALE GENOMIC DNA]</scope>
    <source>
        <strain evidence="14">CCM 7043</strain>
    </source>
</reference>
<feature type="binding site" evidence="9">
    <location>
        <begin position="377"/>
        <end position="384"/>
    </location>
    <ligand>
        <name>GTP</name>
        <dbReference type="ChEBI" id="CHEBI:37565"/>
    </ligand>
</feature>
<keyword evidence="4 9" id="KW-0378">Hydrolase</keyword>
<dbReference type="HAMAP" id="MF_00920">
    <property type="entry name" value="FtsY"/>
    <property type="match status" value="1"/>
</dbReference>
<evidence type="ECO:0000256" key="1">
    <source>
        <dbReference type="ARBA" id="ARBA00022475"/>
    </source>
</evidence>
<feature type="domain" description="SRP54-type proteins GTP-binding" evidence="12">
    <location>
        <begin position="542"/>
        <end position="555"/>
    </location>
</feature>
<comment type="subcellular location">
    <subcellularLocation>
        <location evidence="9">Cell membrane</location>
        <topology evidence="9">Peripheral membrane protein</topology>
        <orientation evidence="9">Cytoplasmic side</orientation>
    </subcellularLocation>
    <subcellularLocation>
        <location evidence="9">Cytoplasm</location>
    </subcellularLocation>
</comment>
<dbReference type="InterPro" id="IPR000897">
    <property type="entry name" value="SRP54_GTPase_dom"/>
</dbReference>
<feature type="compositionally biased region" description="Low complexity" evidence="10">
    <location>
        <begin position="89"/>
        <end position="154"/>
    </location>
</feature>
<dbReference type="Gene3D" id="1.20.120.140">
    <property type="entry name" value="Signal recognition particle SRP54, nucleotide-binding domain"/>
    <property type="match status" value="1"/>
</dbReference>
<dbReference type="EC" id="3.6.5.4" evidence="9"/>
<dbReference type="InterPro" id="IPR004390">
    <property type="entry name" value="SR_rcpt_FtsY"/>
</dbReference>
<dbReference type="SUPFAM" id="SSF47364">
    <property type="entry name" value="Domain of the SRP/SRP receptor G-proteins"/>
    <property type="match status" value="1"/>
</dbReference>
<feature type="binding site" evidence="9">
    <location>
        <begin position="459"/>
        <end position="463"/>
    </location>
    <ligand>
        <name>GTP</name>
        <dbReference type="ChEBI" id="CHEBI:37565"/>
    </ligand>
</feature>
<evidence type="ECO:0000256" key="3">
    <source>
        <dbReference type="ARBA" id="ARBA00022741"/>
    </source>
</evidence>
<evidence type="ECO:0000256" key="8">
    <source>
        <dbReference type="ARBA" id="ARBA00048027"/>
    </source>
</evidence>
<dbReference type="SUPFAM" id="SSF52540">
    <property type="entry name" value="P-loop containing nucleoside triphosphate hydrolases"/>
    <property type="match status" value="1"/>
</dbReference>
<dbReference type="Pfam" id="PF00448">
    <property type="entry name" value="SRP54"/>
    <property type="match status" value="1"/>
</dbReference>
<evidence type="ECO:0000256" key="6">
    <source>
        <dbReference type="ARBA" id="ARBA00023136"/>
    </source>
</evidence>
<dbReference type="RefSeq" id="WP_344725412.1">
    <property type="nucleotide sequence ID" value="NZ_BAAAUS010000030.1"/>
</dbReference>
<dbReference type="InterPro" id="IPR042101">
    <property type="entry name" value="SRP54_N_sf"/>
</dbReference>
<comment type="subunit">
    <text evidence="9">Part of the signal recognition particle protein translocation system, which is composed of SRP and FtsY.</text>
</comment>
<evidence type="ECO:0000313" key="14">
    <source>
        <dbReference type="Proteomes" id="UP001597114"/>
    </source>
</evidence>
<keyword evidence="2 9" id="KW-0963">Cytoplasm</keyword>